<organism evidence="1">
    <name type="scientific">Arundo donax</name>
    <name type="common">Giant reed</name>
    <name type="synonym">Donax arundinaceus</name>
    <dbReference type="NCBI Taxonomy" id="35708"/>
    <lineage>
        <taxon>Eukaryota</taxon>
        <taxon>Viridiplantae</taxon>
        <taxon>Streptophyta</taxon>
        <taxon>Embryophyta</taxon>
        <taxon>Tracheophyta</taxon>
        <taxon>Spermatophyta</taxon>
        <taxon>Magnoliopsida</taxon>
        <taxon>Liliopsida</taxon>
        <taxon>Poales</taxon>
        <taxon>Poaceae</taxon>
        <taxon>PACMAD clade</taxon>
        <taxon>Arundinoideae</taxon>
        <taxon>Arundineae</taxon>
        <taxon>Arundo</taxon>
    </lineage>
</organism>
<reference evidence="1" key="1">
    <citation type="submission" date="2014-09" db="EMBL/GenBank/DDBJ databases">
        <authorList>
            <person name="Magalhaes I.L.F."/>
            <person name="Oliveira U."/>
            <person name="Santos F.R."/>
            <person name="Vidigal T.H.D.A."/>
            <person name="Brescovit A.D."/>
            <person name="Santos A.J."/>
        </authorList>
    </citation>
    <scope>NUCLEOTIDE SEQUENCE</scope>
    <source>
        <tissue evidence="1">Shoot tissue taken approximately 20 cm above the soil surface</tissue>
    </source>
</reference>
<name>A0A0A9AH51_ARUDO</name>
<proteinExistence type="predicted"/>
<sequence length="26" mass="3137">MNLLYFSKRVYVIQRSDLSKLTFEGQ</sequence>
<dbReference type="AlphaFoldDB" id="A0A0A9AH51"/>
<reference evidence="1" key="2">
    <citation type="journal article" date="2015" name="Data Brief">
        <title>Shoot transcriptome of the giant reed, Arundo donax.</title>
        <authorList>
            <person name="Barrero R.A."/>
            <person name="Guerrero F.D."/>
            <person name="Moolhuijzen P."/>
            <person name="Goolsby J.A."/>
            <person name="Tidwell J."/>
            <person name="Bellgard S.E."/>
            <person name="Bellgard M.I."/>
        </authorList>
    </citation>
    <scope>NUCLEOTIDE SEQUENCE</scope>
    <source>
        <tissue evidence="1">Shoot tissue taken approximately 20 cm above the soil surface</tissue>
    </source>
</reference>
<accession>A0A0A9AH51</accession>
<dbReference type="EMBL" id="GBRH01249620">
    <property type="protein sequence ID" value="JAD48275.1"/>
    <property type="molecule type" value="Transcribed_RNA"/>
</dbReference>
<protein>
    <submittedName>
        <fullName evidence="1">Uncharacterized protein</fullName>
    </submittedName>
</protein>
<evidence type="ECO:0000313" key="1">
    <source>
        <dbReference type="EMBL" id="JAD48275.1"/>
    </source>
</evidence>